<dbReference type="Proteomes" id="UP000324325">
    <property type="component" value="Unassembled WGS sequence"/>
</dbReference>
<dbReference type="Proteomes" id="UP000286220">
    <property type="component" value="Unassembled WGS sequence"/>
</dbReference>
<dbReference type="Proteomes" id="UP000283765">
    <property type="component" value="Unassembled WGS sequence"/>
</dbReference>
<dbReference type="EMBL" id="JRFS01000009">
    <property type="protein sequence ID" value="PWE84229.1"/>
    <property type="molecule type" value="Genomic_DNA"/>
</dbReference>
<keyword evidence="1" id="KW-0732">Signal</keyword>
<evidence type="ECO:0000313" key="5">
    <source>
        <dbReference type="EMBL" id="RHF01980.1"/>
    </source>
</evidence>
<name>A0A2U2EIU7_9FIRM</name>
<dbReference type="Proteomes" id="UP000283501">
    <property type="component" value="Unassembled WGS sequence"/>
</dbReference>
<evidence type="ECO:0000313" key="9">
    <source>
        <dbReference type="Proteomes" id="UP000283765"/>
    </source>
</evidence>
<dbReference type="EMBL" id="QSFZ01000014">
    <property type="protein sequence ID" value="RHA90430.1"/>
    <property type="molecule type" value="Genomic_DNA"/>
</dbReference>
<evidence type="ECO:0000256" key="1">
    <source>
        <dbReference type="SAM" id="SignalP"/>
    </source>
</evidence>
<evidence type="ECO:0000313" key="7">
    <source>
        <dbReference type="Proteomes" id="UP000245905"/>
    </source>
</evidence>
<dbReference type="Proteomes" id="UP000245905">
    <property type="component" value="Unassembled WGS sequence"/>
</dbReference>
<dbReference type="AlphaFoldDB" id="A0A2U2EIU7"/>
<evidence type="ECO:0000313" key="11">
    <source>
        <dbReference type="Proteomes" id="UP000324325"/>
    </source>
</evidence>
<feature type="signal peptide" evidence="1">
    <location>
        <begin position="1"/>
        <end position="28"/>
    </location>
</feature>
<evidence type="ECO:0000313" key="6">
    <source>
        <dbReference type="EMBL" id="TYL56279.1"/>
    </source>
</evidence>
<dbReference type="EMBL" id="VSTG01000022">
    <property type="protein sequence ID" value="TYL56279.1"/>
    <property type="molecule type" value="Genomic_DNA"/>
</dbReference>
<protein>
    <submittedName>
        <fullName evidence="2">Uncharacterized protein</fullName>
    </submittedName>
</protein>
<evidence type="ECO:0000313" key="4">
    <source>
        <dbReference type="EMBL" id="RHA90430.1"/>
    </source>
</evidence>
<reference evidence="6 11" key="3">
    <citation type="submission" date="2019-08" db="EMBL/GenBank/DDBJ databases">
        <authorList>
            <person name="Duncan S."/>
            <person name="Walker A."/>
        </authorList>
    </citation>
    <scope>NUCLEOTIDE SEQUENCE [LARGE SCALE GENOMIC DNA]</scope>
    <source>
        <strain evidence="6 11">L2-21</strain>
    </source>
</reference>
<reference evidence="8 9" key="2">
    <citation type="submission" date="2018-08" db="EMBL/GenBank/DDBJ databases">
        <title>A genome reference for cultivated species of the human gut microbiota.</title>
        <authorList>
            <person name="Zou Y."/>
            <person name="Xue W."/>
            <person name="Luo G."/>
        </authorList>
    </citation>
    <scope>NUCLEOTIDE SEQUENCE [LARGE SCALE GENOMIC DNA]</scope>
    <source>
        <strain evidence="3 9">AF17-27</strain>
        <strain evidence="5 8">AM26-2LB</strain>
        <strain evidence="4 10">AM42-17AT</strain>
    </source>
</reference>
<reference evidence="2 7" key="1">
    <citation type="submission" date="2014-09" db="EMBL/GenBank/DDBJ databases">
        <title>Butyrate-producing bacteria isolated from human gut.</title>
        <authorList>
            <person name="Zhang Q."/>
            <person name="Zhao L."/>
        </authorList>
    </citation>
    <scope>NUCLEOTIDE SEQUENCE [LARGE SCALE GENOMIC DNA]</scope>
    <source>
        <strain evidence="2 7">R22</strain>
    </source>
</reference>
<gene>
    <name evidence="5" type="ORF">DW703_12235</name>
    <name evidence="4" type="ORF">DW912_12670</name>
    <name evidence="3" type="ORF">DWW89_12570</name>
    <name evidence="6" type="ORF">FYL37_13330</name>
    <name evidence="2" type="ORF">LD38_04665</name>
</gene>
<dbReference type="EMBL" id="QRXR01000023">
    <property type="protein sequence ID" value="RGU21423.1"/>
    <property type="molecule type" value="Genomic_DNA"/>
</dbReference>
<proteinExistence type="predicted"/>
<accession>A0A2U2EIU7</accession>
<dbReference type="EMBL" id="QSKY01000020">
    <property type="protein sequence ID" value="RHF01980.1"/>
    <property type="molecule type" value="Genomic_DNA"/>
</dbReference>
<evidence type="ECO:0000313" key="3">
    <source>
        <dbReference type="EMBL" id="RGU21423.1"/>
    </source>
</evidence>
<sequence length="265" mass="29562">MKKILKELCIGLFTIVLLNSSNLVNVFAAENSSVSESENLYSNYEQVTQIAIPDENGNLRFYTGIEAQKIYNQIEKENMTEEINNNSLSGLFNYDTYKLSTNNGIDTCGMFTYKYRFVTSSKGTKYGSNRRISPILANGTSSKQSMEVSVSASVSWNINASLSGGYKDAFNAAVGSGWCGTKSFSETLTINVAPHKKTWLEFKPRVNFVNGESQKYYVTRGPKKVTVVESSKKVYSESPRTVTMQLGDKNVKCPDGMYVWKESNN</sequence>
<evidence type="ECO:0000313" key="10">
    <source>
        <dbReference type="Proteomes" id="UP000286220"/>
    </source>
</evidence>
<dbReference type="RefSeq" id="WP_109257495.1">
    <property type="nucleotide sequence ID" value="NZ_DAWCUX010000020.1"/>
</dbReference>
<reference evidence="6 11" key="4">
    <citation type="submission" date="2019-09" db="EMBL/GenBank/DDBJ databases">
        <title>Strain-level analysis of Eubacterium rectale using genomes from metagenomes.</title>
        <authorList>
            <person name="Karcher N."/>
            <person name="Segata N."/>
        </authorList>
    </citation>
    <scope>NUCLEOTIDE SEQUENCE [LARGE SCALE GENOMIC DNA]</scope>
    <source>
        <strain evidence="6 11">L2-21</strain>
    </source>
</reference>
<evidence type="ECO:0000313" key="2">
    <source>
        <dbReference type="EMBL" id="PWE84229.1"/>
    </source>
</evidence>
<comment type="caution">
    <text evidence="2">The sequence shown here is derived from an EMBL/GenBank/DDBJ whole genome shotgun (WGS) entry which is preliminary data.</text>
</comment>
<organism evidence="2 7">
    <name type="scientific">Agathobacter rectalis</name>
    <dbReference type="NCBI Taxonomy" id="39491"/>
    <lineage>
        <taxon>Bacteria</taxon>
        <taxon>Bacillati</taxon>
        <taxon>Bacillota</taxon>
        <taxon>Clostridia</taxon>
        <taxon>Lachnospirales</taxon>
        <taxon>Lachnospiraceae</taxon>
        <taxon>Agathobacter</taxon>
    </lineage>
</organism>
<evidence type="ECO:0000313" key="8">
    <source>
        <dbReference type="Proteomes" id="UP000283501"/>
    </source>
</evidence>
<feature type="chain" id="PRO_5044070965" evidence="1">
    <location>
        <begin position="29"/>
        <end position="265"/>
    </location>
</feature>